<comment type="caution">
    <text evidence="8">The sequence shown here is derived from an EMBL/GenBank/DDBJ whole genome shotgun (WGS) entry which is preliminary data.</text>
</comment>
<gene>
    <name evidence="8" type="ORF">QVD17_21943</name>
</gene>
<accession>A0AAD8KHC7</accession>
<reference evidence="8" key="1">
    <citation type="journal article" date="2023" name="bioRxiv">
        <title>Improved chromosome-level genome assembly for marigold (Tagetes erecta).</title>
        <authorList>
            <person name="Jiang F."/>
            <person name="Yuan L."/>
            <person name="Wang S."/>
            <person name="Wang H."/>
            <person name="Xu D."/>
            <person name="Wang A."/>
            <person name="Fan W."/>
        </authorList>
    </citation>
    <scope>NUCLEOTIDE SEQUENCE</scope>
    <source>
        <strain evidence="8">WSJ</strain>
        <tissue evidence="8">Leaf</tissue>
    </source>
</reference>
<dbReference type="Proteomes" id="UP001229421">
    <property type="component" value="Unassembled WGS sequence"/>
</dbReference>
<dbReference type="InterPro" id="IPR006458">
    <property type="entry name" value="Ovate_C"/>
</dbReference>
<feature type="domain" description="OVATE" evidence="7">
    <location>
        <begin position="236"/>
        <end position="295"/>
    </location>
</feature>
<evidence type="ECO:0000256" key="2">
    <source>
        <dbReference type="ARBA" id="ARBA00022491"/>
    </source>
</evidence>
<keyword evidence="2 6" id="KW-0678">Repressor</keyword>
<evidence type="ECO:0000313" key="8">
    <source>
        <dbReference type="EMBL" id="KAK1420387.1"/>
    </source>
</evidence>
<keyword evidence="3 6" id="KW-0805">Transcription regulation</keyword>
<dbReference type="GO" id="GO:0005634">
    <property type="term" value="C:nucleus"/>
    <property type="evidence" value="ECO:0007669"/>
    <property type="project" value="UniProtKB-SubCell"/>
</dbReference>
<dbReference type="Pfam" id="PF04844">
    <property type="entry name" value="Ovate"/>
    <property type="match status" value="1"/>
</dbReference>
<keyword evidence="9" id="KW-1185">Reference proteome</keyword>
<evidence type="ECO:0000256" key="5">
    <source>
        <dbReference type="ARBA" id="ARBA00023242"/>
    </source>
</evidence>
<proteinExistence type="predicted"/>
<evidence type="ECO:0000259" key="7">
    <source>
        <dbReference type="PROSITE" id="PS51754"/>
    </source>
</evidence>
<protein>
    <recommendedName>
        <fullName evidence="6">Transcription repressor</fullName>
    </recommendedName>
    <alternativeName>
        <fullName evidence="6">Ovate family protein</fullName>
    </alternativeName>
</protein>
<organism evidence="8 9">
    <name type="scientific">Tagetes erecta</name>
    <name type="common">African marigold</name>
    <dbReference type="NCBI Taxonomy" id="13708"/>
    <lineage>
        <taxon>Eukaryota</taxon>
        <taxon>Viridiplantae</taxon>
        <taxon>Streptophyta</taxon>
        <taxon>Embryophyta</taxon>
        <taxon>Tracheophyta</taxon>
        <taxon>Spermatophyta</taxon>
        <taxon>Magnoliopsida</taxon>
        <taxon>eudicotyledons</taxon>
        <taxon>Gunneridae</taxon>
        <taxon>Pentapetalae</taxon>
        <taxon>asterids</taxon>
        <taxon>campanulids</taxon>
        <taxon>Asterales</taxon>
        <taxon>Asteraceae</taxon>
        <taxon>Asteroideae</taxon>
        <taxon>Heliantheae alliance</taxon>
        <taxon>Tageteae</taxon>
        <taxon>Tagetes</taxon>
    </lineage>
</organism>
<keyword evidence="5 6" id="KW-0539">Nucleus</keyword>
<evidence type="ECO:0000256" key="3">
    <source>
        <dbReference type="ARBA" id="ARBA00023015"/>
    </source>
</evidence>
<sequence length="301" mass="35594">MVNLQRKKTFQTPSLMSNVSLKKLVLRFKKTKDGDQPESQDDQFHSWVYKDEDILCNSDYRLNVTPVSSSSVKKMMTSNGRTIKELVSEDQQIGRIKIKASKELKSRKSVYEDNSENIIQAASEDCLKSKSSVNYSRTRPNGSESGEWRKLKNKKINEIMLKKEEQQQRVYVDRSKNINRKKSKQGCKVNVYTPRTLSRVECRIKALEDMKKTRMKMNKEREIKDAFRSYFDSFAILKRSFDPQQDFRDSMMEMIIENGIREREELEELLACYLTLNCDEYHHLIVKVFKDVWIELNQVYF</sequence>
<evidence type="ECO:0000256" key="1">
    <source>
        <dbReference type="ARBA" id="ARBA00004123"/>
    </source>
</evidence>
<dbReference type="AlphaFoldDB" id="A0AAD8KHC7"/>
<dbReference type="GO" id="GO:0045892">
    <property type="term" value="P:negative regulation of DNA-templated transcription"/>
    <property type="evidence" value="ECO:0007669"/>
    <property type="project" value="UniProtKB-UniRule"/>
</dbReference>
<evidence type="ECO:0000256" key="6">
    <source>
        <dbReference type="RuleBase" id="RU367028"/>
    </source>
</evidence>
<dbReference type="NCBIfam" id="TIGR01568">
    <property type="entry name" value="A_thal_3678"/>
    <property type="match status" value="1"/>
</dbReference>
<dbReference type="PANTHER" id="PTHR33057:SF82">
    <property type="entry name" value="TRANSCRIPTION REPRESSOR OFP5"/>
    <property type="match status" value="1"/>
</dbReference>
<comment type="function">
    <text evidence="6">Transcriptional repressor that regulates multiple aspects of plant growth and development.</text>
</comment>
<dbReference type="PROSITE" id="PS51754">
    <property type="entry name" value="OVATE"/>
    <property type="match status" value="1"/>
</dbReference>
<comment type="subcellular location">
    <subcellularLocation>
        <location evidence="1 6">Nucleus</location>
    </subcellularLocation>
</comment>
<dbReference type="InterPro" id="IPR038933">
    <property type="entry name" value="Ovate"/>
</dbReference>
<evidence type="ECO:0000313" key="9">
    <source>
        <dbReference type="Proteomes" id="UP001229421"/>
    </source>
</evidence>
<name>A0AAD8KHC7_TARER</name>
<dbReference type="PANTHER" id="PTHR33057">
    <property type="entry name" value="TRANSCRIPTION REPRESSOR OFP7-RELATED"/>
    <property type="match status" value="1"/>
</dbReference>
<dbReference type="EMBL" id="JAUHHV010000006">
    <property type="protein sequence ID" value="KAK1420387.1"/>
    <property type="molecule type" value="Genomic_DNA"/>
</dbReference>
<evidence type="ECO:0000256" key="4">
    <source>
        <dbReference type="ARBA" id="ARBA00023163"/>
    </source>
</evidence>
<keyword evidence="4 6" id="KW-0804">Transcription</keyword>